<dbReference type="eggNOG" id="COG2155">
    <property type="taxonomic scope" value="Bacteria"/>
</dbReference>
<proteinExistence type="predicted"/>
<feature type="transmembrane region" description="Helical" evidence="1">
    <location>
        <begin position="55"/>
        <end position="76"/>
    </location>
</feature>
<organism evidence="2 3">
    <name type="scientific">Rickettsia typhi (strain ATCC VR-144 / Wilmington)</name>
    <dbReference type="NCBI Taxonomy" id="257363"/>
    <lineage>
        <taxon>Bacteria</taxon>
        <taxon>Pseudomonadati</taxon>
        <taxon>Pseudomonadota</taxon>
        <taxon>Alphaproteobacteria</taxon>
        <taxon>Rickettsiales</taxon>
        <taxon>Rickettsiaceae</taxon>
        <taxon>Rickettsieae</taxon>
        <taxon>Rickettsia</taxon>
        <taxon>typhus group</taxon>
    </lineage>
</organism>
<sequence length="90" mass="10102">MIILHLIQRSLNMLINTSNNLLITTINLLSSIGAINWGLVGLFNLNLVTLLFSSFPIIITIFYIIIGFCGVHSFWYSGKIFCKIGIENVK</sequence>
<evidence type="ECO:0000256" key="1">
    <source>
        <dbReference type="SAM" id="Phobius"/>
    </source>
</evidence>
<dbReference type="KEGG" id="rty:RT0160"/>
<keyword evidence="1" id="KW-0472">Membrane</keyword>
<dbReference type="EMBL" id="AE017197">
    <property type="protein sequence ID" value="AAU03644.1"/>
    <property type="molecule type" value="Genomic_DNA"/>
</dbReference>
<gene>
    <name evidence="2" type="ordered locus">RT0160</name>
</gene>
<accession>Q68XJ8</accession>
<evidence type="ECO:0008006" key="4">
    <source>
        <dbReference type="Google" id="ProtNLM"/>
    </source>
</evidence>
<evidence type="ECO:0000313" key="2">
    <source>
        <dbReference type="EMBL" id="AAU03644.1"/>
    </source>
</evidence>
<protein>
    <recommendedName>
        <fullName evidence="4">DUF378 domain-containing protein</fullName>
    </recommendedName>
</protein>
<reference evidence="2 3" key="1">
    <citation type="journal article" date="2004" name="J. Bacteriol.">
        <title>Complete genome sequence of Rickettsia typhi and comparison with sequences of other Rickettsiae.</title>
        <authorList>
            <person name="McLeod M.P."/>
            <person name="Qin X."/>
            <person name="Karpathy S.E."/>
            <person name="Gioia J."/>
            <person name="Highlander S.K."/>
            <person name="Fox G.E."/>
            <person name="McNeill T.Z."/>
            <person name="Jiang H."/>
            <person name="Muzny D."/>
            <person name="Jacob L.S."/>
            <person name="Hawes A.C."/>
            <person name="Sodergren E."/>
            <person name="Gill R."/>
            <person name="Hume J."/>
            <person name="Morgan M."/>
            <person name="Fan G."/>
            <person name="Amin A.G."/>
            <person name="Gibbs R.A."/>
            <person name="Hong C."/>
            <person name="Yu X.-J."/>
            <person name="Walker D.H."/>
            <person name="Weinstock G.M."/>
        </authorList>
    </citation>
    <scope>NUCLEOTIDE SEQUENCE [LARGE SCALE GENOMIC DNA]</scope>
    <source>
        <strain evidence="3">ATCC VR-144 / Wilmington</strain>
    </source>
</reference>
<keyword evidence="1" id="KW-1133">Transmembrane helix</keyword>
<dbReference type="Pfam" id="PF04070">
    <property type="entry name" value="DUF378"/>
    <property type="match status" value="1"/>
</dbReference>
<dbReference type="Proteomes" id="UP000000604">
    <property type="component" value="Chromosome"/>
</dbReference>
<dbReference type="HOGENOM" id="CLU_2619757_0_0_5"/>
<feature type="transmembrane region" description="Helical" evidence="1">
    <location>
        <begin position="21"/>
        <end position="43"/>
    </location>
</feature>
<keyword evidence="1" id="KW-0812">Transmembrane</keyword>
<dbReference type="AlphaFoldDB" id="Q68XJ8"/>
<name>Q68XJ8_RICTY</name>
<evidence type="ECO:0000313" key="3">
    <source>
        <dbReference type="Proteomes" id="UP000000604"/>
    </source>
</evidence>
<dbReference type="InterPro" id="IPR007211">
    <property type="entry name" value="DUF378"/>
</dbReference>